<evidence type="ECO:0000313" key="2">
    <source>
        <dbReference type="EMBL" id="GMA39371.1"/>
    </source>
</evidence>
<proteinExistence type="predicted"/>
<dbReference type="Proteomes" id="UP001157126">
    <property type="component" value="Unassembled WGS sequence"/>
</dbReference>
<dbReference type="PANTHER" id="PTHR23355">
    <property type="entry name" value="RIBONUCLEASE"/>
    <property type="match status" value="1"/>
</dbReference>
<organism evidence="2 3">
    <name type="scientific">Mobilicoccus caccae</name>
    <dbReference type="NCBI Taxonomy" id="1859295"/>
    <lineage>
        <taxon>Bacteria</taxon>
        <taxon>Bacillati</taxon>
        <taxon>Actinomycetota</taxon>
        <taxon>Actinomycetes</taxon>
        <taxon>Micrococcales</taxon>
        <taxon>Dermatophilaceae</taxon>
        <taxon>Mobilicoccus</taxon>
    </lineage>
</organism>
<protein>
    <submittedName>
        <fullName evidence="2">Ribonuclease R</fullName>
    </submittedName>
</protein>
<name>A0ABQ6INQ1_9MICO</name>
<dbReference type="SUPFAM" id="SSF50249">
    <property type="entry name" value="Nucleic acid-binding proteins"/>
    <property type="match status" value="1"/>
</dbReference>
<feature type="domain" description="RNB" evidence="1">
    <location>
        <begin position="54"/>
        <end position="378"/>
    </location>
</feature>
<evidence type="ECO:0000313" key="3">
    <source>
        <dbReference type="Proteomes" id="UP001157126"/>
    </source>
</evidence>
<dbReference type="Pfam" id="PF00773">
    <property type="entry name" value="RNB"/>
    <property type="match status" value="1"/>
</dbReference>
<dbReference type="RefSeq" id="WP_431310515.1">
    <property type="nucleotide sequence ID" value="NZ_BSUO01000001.1"/>
</dbReference>
<accession>A0ABQ6INQ1</accession>
<dbReference type="InterPro" id="IPR050180">
    <property type="entry name" value="RNR_Ribonuclease"/>
</dbReference>
<reference evidence="3" key="1">
    <citation type="journal article" date="2019" name="Int. J. Syst. Evol. Microbiol.">
        <title>The Global Catalogue of Microorganisms (GCM) 10K type strain sequencing project: providing services to taxonomists for standard genome sequencing and annotation.</title>
        <authorList>
            <consortium name="The Broad Institute Genomics Platform"/>
            <consortium name="The Broad Institute Genome Sequencing Center for Infectious Disease"/>
            <person name="Wu L."/>
            <person name="Ma J."/>
        </authorList>
    </citation>
    <scope>NUCLEOTIDE SEQUENCE [LARGE SCALE GENOMIC DNA]</scope>
    <source>
        <strain evidence="3">NBRC 113072</strain>
    </source>
</reference>
<dbReference type="InterPro" id="IPR040596">
    <property type="entry name" value="RNase_II_C_S1"/>
</dbReference>
<evidence type="ECO:0000259" key="1">
    <source>
        <dbReference type="SMART" id="SM00955"/>
    </source>
</evidence>
<keyword evidence="3" id="KW-1185">Reference proteome</keyword>
<dbReference type="InterPro" id="IPR001900">
    <property type="entry name" value="RNase_II/R"/>
</dbReference>
<dbReference type="InterPro" id="IPR012340">
    <property type="entry name" value="NA-bd_OB-fold"/>
</dbReference>
<dbReference type="PANTHER" id="PTHR23355:SF42">
    <property type="entry name" value="RIBONUCLEASE II, CHLOROPLASTIC_MITOCHONDRIAL"/>
    <property type="match status" value="1"/>
</dbReference>
<dbReference type="SMART" id="SM00955">
    <property type="entry name" value="RNB"/>
    <property type="match status" value="1"/>
</dbReference>
<gene>
    <name evidence="2" type="ORF">GCM10025883_14160</name>
</gene>
<dbReference type="Pfam" id="PF18614">
    <property type="entry name" value="RNase_II_C_S1"/>
    <property type="match status" value="1"/>
</dbReference>
<sequence length="489" mass="52867">MPPRSYRLASADATLESAFDAIRAEFDVPGEFPPQVLEEAQEAADRAAQVAGELPDATDLPFLTIDPPGSMDLDQAMYLETEGSGYRIRYAIADLSDAERPGGAIDTEARRRGQTIYLPDERSPLHPAVLSEGACSLLPGVERAAYVWDLRLDAAGELTEAHVARRRVRSLTRYDYAQVQAILDGVAAGADPATDAQLPILARIGEARVAAERARGGASLPMPDQEVVREEDGTYRLEFRPVVPAEDHNAQISLLTGMAAAQMKLEAGVGILRTMPSPKEEDIARFRRQAQAFGVTWQQDVEYGEFLRTLDRDDPAHLALIHDATVLFRGAGYTAFDGEEPEERLHAAVAAPYAHVTAPLRRLIDRFGLAVCEAVDAGEEVPAWVREALPGLPEAMREGDRRASAVDRACTDAVEAAELAHRVGEGFDAVVVDDRGEKGIVVQIADPAVVAGADGTAEPGSRVRVVLREADIVARRVRFEVSPTVNPTS</sequence>
<dbReference type="EMBL" id="BSUO01000001">
    <property type="protein sequence ID" value="GMA39371.1"/>
    <property type="molecule type" value="Genomic_DNA"/>
</dbReference>
<comment type="caution">
    <text evidence="2">The sequence shown here is derived from an EMBL/GenBank/DDBJ whole genome shotgun (WGS) entry which is preliminary data.</text>
</comment>